<dbReference type="InterPro" id="IPR007454">
    <property type="entry name" value="UPF0250_YbeD-like"/>
</dbReference>
<dbReference type="Pfam" id="PF04359">
    <property type="entry name" value="DUF493"/>
    <property type="match status" value="1"/>
</dbReference>
<dbReference type="OrthoDB" id="9793424at2"/>
<evidence type="ECO:0000313" key="3">
    <source>
        <dbReference type="EMBL" id="EGY52115.1"/>
    </source>
</evidence>
<evidence type="ECO:0000256" key="1">
    <source>
        <dbReference type="ARBA" id="ARBA00008460"/>
    </source>
</evidence>
<gene>
    <name evidence="3" type="ORF">HMPREF9371_1610</name>
</gene>
<evidence type="ECO:0000313" key="4">
    <source>
        <dbReference type="Proteomes" id="UP000003019"/>
    </source>
</evidence>
<dbReference type="STRING" id="1032488.HMPREF9371_1610"/>
<dbReference type="PANTHER" id="PTHR38036:SF1">
    <property type="entry name" value="UPF0250 PROTEIN YBED"/>
    <property type="match status" value="1"/>
</dbReference>
<comment type="similarity">
    <text evidence="1 2">Belongs to the UPF0250 family.</text>
</comment>
<dbReference type="AlphaFoldDB" id="G4CJ21"/>
<dbReference type="Gene3D" id="3.30.70.260">
    <property type="match status" value="1"/>
</dbReference>
<dbReference type="PATRIC" id="fig|1032488.3.peg.1520"/>
<organism evidence="3 4">
    <name type="scientific">Neisseria shayeganii 871</name>
    <dbReference type="NCBI Taxonomy" id="1032488"/>
    <lineage>
        <taxon>Bacteria</taxon>
        <taxon>Pseudomonadati</taxon>
        <taxon>Pseudomonadota</taxon>
        <taxon>Betaproteobacteria</taxon>
        <taxon>Neisseriales</taxon>
        <taxon>Neisseriaceae</taxon>
        <taxon>Neisseria</taxon>
    </lineage>
</organism>
<dbReference type="EMBL" id="AGAY01000059">
    <property type="protein sequence ID" value="EGY52115.1"/>
    <property type="molecule type" value="Genomic_DNA"/>
</dbReference>
<dbReference type="HOGENOM" id="CLU_161438_1_2_4"/>
<reference evidence="3 4" key="1">
    <citation type="submission" date="2011-05" db="EMBL/GenBank/DDBJ databases">
        <authorList>
            <person name="Muzny D."/>
            <person name="Qin X."/>
            <person name="Deng J."/>
            <person name="Jiang H."/>
            <person name="Liu Y."/>
            <person name="Qu J."/>
            <person name="Song X.-Z."/>
            <person name="Zhang L."/>
            <person name="Thornton R."/>
            <person name="Coyle M."/>
            <person name="Francisco L."/>
            <person name="Jackson L."/>
            <person name="Javaid M."/>
            <person name="Korchina V."/>
            <person name="Kovar C."/>
            <person name="Mata R."/>
            <person name="Mathew T."/>
            <person name="Ngo R."/>
            <person name="Nguyen L."/>
            <person name="Nguyen N."/>
            <person name="Okwuonu G."/>
            <person name="Ongeri F."/>
            <person name="Pham C."/>
            <person name="Simmons D."/>
            <person name="Wilczek-Boney K."/>
            <person name="Hale W."/>
            <person name="Jakkamsetti A."/>
            <person name="Pham P."/>
            <person name="Ruth R."/>
            <person name="San Lucas F."/>
            <person name="Warren J."/>
            <person name="Zhang J."/>
            <person name="Zhao Z."/>
            <person name="Zhou C."/>
            <person name="Zhu D."/>
            <person name="Lee S."/>
            <person name="Bess C."/>
            <person name="Blankenburg K."/>
            <person name="Forbes L."/>
            <person name="Fu Q."/>
            <person name="Gubbala S."/>
            <person name="Hirani K."/>
            <person name="Jayaseelan J.C."/>
            <person name="Lara F."/>
            <person name="Munidasa M."/>
            <person name="Palculict T."/>
            <person name="Patil S."/>
            <person name="Pu L.-L."/>
            <person name="Saada N."/>
            <person name="Tang L."/>
            <person name="Weissenberger G."/>
            <person name="Zhu Y."/>
            <person name="Hemphill L."/>
            <person name="Shang Y."/>
            <person name="Youmans B."/>
            <person name="Ayvaz T."/>
            <person name="Ross M."/>
            <person name="Santibanez J."/>
            <person name="Aqrawi P."/>
            <person name="Gross S."/>
            <person name="Joshi V."/>
            <person name="Fowler G."/>
            <person name="Nazareth L."/>
            <person name="Reid J."/>
            <person name="Worley K."/>
            <person name="Petrosino J."/>
            <person name="Highlander S."/>
            <person name="Gibbs R."/>
        </authorList>
    </citation>
    <scope>NUCLEOTIDE SEQUENCE [LARGE SCALE GENOMIC DNA]</scope>
    <source>
        <strain evidence="3 4">871</strain>
    </source>
</reference>
<dbReference type="PANTHER" id="PTHR38036">
    <property type="entry name" value="UPF0250 PROTEIN YBED"/>
    <property type="match status" value="1"/>
</dbReference>
<name>G4CJ21_9NEIS</name>
<protein>
    <recommendedName>
        <fullName evidence="2">UPF0250 protein HMPREF9371_1610</fullName>
    </recommendedName>
</protein>
<dbReference type="Proteomes" id="UP000003019">
    <property type="component" value="Unassembled WGS sequence"/>
</dbReference>
<dbReference type="RefSeq" id="WP_009119300.1">
    <property type="nucleotide sequence ID" value="NZ_JH164926.1"/>
</dbReference>
<dbReference type="SUPFAM" id="SSF117991">
    <property type="entry name" value="YbeD/HP0495-like"/>
    <property type="match status" value="1"/>
</dbReference>
<comment type="caution">
    <text evidence="3">The sequence shown here is derived from an EMBL/GenBank/DDBJ whole genome shotgun (WGS) entry which is preliminary data.</text>
</comment>
<proteinExistence type="inferred from homology"/>
<dbReference type="HAMAP" id="MF_00659">
    <property type="entry name" value="UPF0250"/>
    <property type="match status" value="1"/>
</dbReference>
<accession>G4CJ21</accession>
<sequence length="89" mass="10135">MSETRQNLIEFPTDFPIKIMGAQHPEFAATILNVVREYAPDTEEKHLNTRDSSKGNYLSCTVTIRAESQEQLDNLYRALTAHPMVKVVL</sequence>
<dbReference type="InterPro" id="IPR027471">
    <property type="entry name" value="YbeD-like_sf"/>
</dbReference>
<evidence type="ECO:0000256" key="2">
    <source>
        <dbReference type="HAMAP-Rule" id="MF_00659"/>
    </source>
</evidence>
<keyword evidence="4" id="KW-1185">Reference proteome</keyword>